<name>A0A175JE18_ENTHI</name>
<dbReference type="EMBL" id="BDEQ01000001">
    <property type="protein sequence ID" value="GAT91929.1"/>
    <property type="molecule type" value="Genomic_DNA"/>
</dbReference>
<evidence type="ECO:0000256" key="1">
    <source>
        <dbReference type="SAM" id="MobiDB-lite"/>
    </source>
</evidence>
<gene>
    <name evidence="2" type="ORF">CL6EHI_c00017</name>
</gene>
<dbReference type="VEuPathDB" id="AmoebaDB:EHI5A_198520"/>
<reference evidence="2 3" key="1">
    <citation type="submission" date="2016-05" db="EMBL/GenBank/DDBJ databases">
        <title>First whole genome sequencing of Entamoeba histolytica HM1:IMSS-clone-6.</title>
        <authorList>
            <person name="Mukherjee Avik.K."/>
            <person name="Izumyama S."/>
            <person name="Nakada-Tsukui K."/>
            <person name="Nozaki T."/>
        </authorList>
    </citation>
    <scope>NUCLEOTIDE SEQUENCE [LARGE SCALE GENOMIC DNA]</scope>
    <source>
        <strain evidence="2 3">HM1:IMSS clone 6</strain>
    </source>
</reference>
<dbReference type="VEuPathDB" id="AmoebaDB:KM1_252170"/>
<comment type="caution">
    <text evidence="2">The sequence shown here is derived from an EMBL/GenBank/DDBJ whole genome shotgun (WGS) entry which is preliminary data.</text>
</comment>
<proteinExistence type="predicted"/>
<feature type="region of interest" description="Disordered" evidence="1">
    <location>
        <begin position="1"/>
        <end position="37"/>
    </location>
</feature>
<sequence length="90" mass="10999">MEKVKTKKLCFKDKDKKPKKRDNKEDKAEETKAQMEQKMVLQKRRLEETKKGEKGYQEKRKELNERLSKQTDINDLFRTNCSWIERVEHL</sequence>
<evidence type="ECO:0000313" key="2">
    <source>
        <dbReference type="EMBL" id="GAT91929.1"/>
    </source>
</evidence>
<dbReference type="VEuPathDB" id="AmoebaDB:EHI8A_235070"/>
<dbReference type="AlphaFoldDB" id="A0A175JE18"/>
<accession>A0A175JE18</accession>
<evidence type="ECO:0000313" key="3">
    <source>
        <dbReference type="Proteomes" id="UP000078387"/>
    </source>
</evidence>
<dbReference type="VEuPathDB" id="AmoebaDB:EHI7A_203490"/>
<protein>
    <submittedName>
        <fullName evidence="2">Coiled-coil protein</fullName>
    </submittedName>
</protein>
<dbReference type="VEuPathDB" id="AmoebaDB:EHI_063560"/>
<feature type="compositionally biased region" description="Basic and acidic residues" evidence="1">
    <location>
        <begin position="1"/>
        <end position="35"/>
    </location>
</feature>
<dbReference type="Proteomes" id="UP000078387">
    <property type="component" value="Unassembled WGS sequence"/>
</dbReference>
<organism evidence="2 3">
    <name type="scientific">Entamoeba histolytica</name>
    <dbReference type="NCBI Taxonomy" id="5759"/>
    <lineage>
        <taxon>Eukaryota</taxon>
        <taxon>Amoebozoa</taxon>
        <taxon>Evosea</taxon>
        <taxon>Archamoebae</taxon>
        <taxon>Mastigamoebida</taxon>
        <taxon>Entamoebidae</taxon>
        <taxon>Entamoeba</taxon>
    </lineage>
</organism>